<reference evidence="2 3" key="1">
    <citation type="submission" date="2016-02" db="EMBL/GenBank/DDBJ databases">
        <title>Complete genome sequencing and analysis of ATSB10, Dyella thiooxydans isolated from rhizosphere soil of sunflower (Helianthus annuus L.).</title>
        <authorList>
            <person name="Lee Y."/>
            <person name="Hwangbo K."/>
            <person name="Chung H."/>
            <person name="Yoo J."/>
            <person name="Kim K.Y."/>
            <person name="Sa T.M."/>
            <person name="Um Y."/>
            <person name="Madhaiyan M."/>
        </authorList>
    </citation>
    <scope>NUCLEOTIDE SEQUENCE [LARGE SCALE GENOMIC DNA]</scope>
    <source>
        <strain evidence="2 3">ATSB10</strain>
    </source>
</reference>
<organism evidence="2 3">
    <name type="scientific">Dyella thiooxydans</name>
    <dbReference type="NCBI Taxonomy" id="445710"/>
    <lineage>
        <taxon>Bacteria</taxon>
        <taxon>Pseudomonadati</taxon>
        <taxon>Pseudomonadota</taxon>
        <taxon>Gammaproteobacteria</taxon>
        <taxon>Lysobacterales</taxon>
        <taxon>Rhodanobacteraceae</taxon>
        <taxon>Dyella</taxon>
    </lineage>
</organism>
<accession>A0A160N2V9</accession>
<dbReference type="EMBL" id="CP014841">
    <property type="protein sequence ID" value="AND70276.1"/>
    <property type="molecule type" value="Genomic_DNA"/>
</dbReference>
<dbReference type="KEGG" id="dtx:ATSB10_28220"/>
<gene>
    <name evidence="2" type="ORF">ATSB10_28220</name>
</gene>
<sequence>MMLVMPVKSAAFSAPSAAAWCAVNSLSEGHLMQLWRWNGANDSFTTLVPVNDADLLSGVFTADGTSKTWGARPRVKPAVEKDPKKQLPLGDLSFIMGASVVLNDKAYAALGDLLRPFGEFLELDLVDAAGLAGGDQRLHFYNVTRMITCIDVTRSEMDGKKVIKPAFLPDAVPDEATIFKDPLRKKADIYLNGAARDALVQRMEKAGLRGSTLRQIG</sequence>
<dbReference type="Proteomes" id="UP000077255">
    <property type="component" value="Chromosome"/>
</dbReference>
<evidence type="ECO:0000313" key="3">
    <source>
        <dbReference type="Proteomes" id="UP000077255"/>
    </source>
</evidence>
<evidence type="ECO:0000313" key="2">
    <source>
        <dbReference type="EMBL" id="AND70276.1"/>
    </source>
</evidence>
<dbReference type="PATRIC" id="fig|445710.3.peg.2818"/>
<keyword evidence="3" id="KW-1185">Reference proteome</keyword>
<feature type="signal peptide" evidence="1">
    <location>
        <begin position="1"/>
        <end position="18"/>
    </location>
</feature>
<feature type="chain" id="PRO_5007818606" evidence="1">
    <location>
        <begin position="19"/>
        <end position="217"/>
    </location>
</feature>
<proteinExistence type="predicted"/>
<dbReference type="AlphaFoldDB" id="A0A160N2V9"/>
<evidence type="ECO:0000256" key="1">
    <source>
        <dbReference type="SAM" id="SignalP"/>
    </source>
</evidence>
<protein>
    <submittedName>
        <fullName evidence="2">Uncharacterized protein</fullName>
    </submittedName>
</protein>
<keyword evidence="1" id="KW-0732">Signal</keyword>
<name>A0A160N2V9_9GAMM</name>